<dbReference type="GO" id="GO:0000155">
    <property type="term" value="F:phosphorelay sensor kinase activity"/>
    <property type="evidence" value="ECO:0007669"/>
    <property type="project" value="InterPro"/>
</dbReference>
<name>A0A557SX41_9ARCH</name>
<dbReference type="CDD" id="cd00082">
    <property type="entry name" value="HisKA"/>
    <property type="match status" value="1"/>
</dbReference>
<keyword evidence="6" id="KW-1133">Transmembrane helix</keyword>
<dbReference type="InterPro" id="IPR004358">
    <property type="entry name" value="Sig_transdc_His_kin-like_C"/>
</dbReference>
<gene>
    <name evidence="8" type="ORF">NARC_40139</name>
</gene>
<evidence type="ECO:0000256" key="1">
    <source>
        <dbReference type="ARBA" id="ARBA00000085"/>
    </source>
</evidence>
<evidence type="ECO:0000256" key="2">
    <source>
        <dbReference type="ARBA" id="ARBA00012438"/>
    </source>
</evidence>
<keyword evidence="9" id="KW-1185">Reference proteome</keyword>
<dbReference type="SMART" id="SM00388">
    <property type="entry name" value="HisKA"/>
    <property type="match status" value="1"/>
</dbReference>
<comment type="caution">
    <text evidence="8">The sequence shown here is derived from an EMBL/GenBank/DDBJ whole genome shotgun (WGS) entry which is preliminary data.</text>
</comment>
<dbReference type="PROSITE" id="PS50109">
    <property type="entry name" value="HIS_KIN"/>
    <property type="match status" value="1"/>
</dbReference>
<dbReference type="Gene3D" id="1.10.287.130">
    <property type="match status" value="1"/>
</dbReference>
<evidence type="ECO:0000256" key="4">
    <source>
        <dbReference type="ARBA" id="ARBA00022679"/>
    </source>
</evidence>
<keyword evidence="3" id="KW-0597">Phosphoprotein</keyword>
<dbReference type="PRINTS" id="PR00344">
    <property type="entry name" value="BCTRLSENSOR"/>
</dbReference>
<dbReference type="GO" id="GO:0005886">
    <property type="term" value="C:plasma membrane"/>
    <property type="evidence" value="ECO:0007669"/>
    <property type="project" value="TreeGrafter"/>
</dbReference>
<feature type="transmembrane region" description="Helical" evidence="6">
    <location>
        <begin position="328"/>
        <end position="352"/>
    </location>
</feature>
<dbReference type="Pfam" id="PF02518">
    <property type="entry name" value="HATPase_c"/>
    <property type="match status" value="1"/>
</dbReference>
<dbReference type="RefSeq" id="WP_144729347.1">
    <property type="nucleotide sequence ID" value="NZ_ML675580.1"/>
</dbReference>
<protein>
    <recommendedName>
        <fullName evidence="2">histidine kinase</fullName>
        <ecNumber evidence="2">2.7.13.3</ecNumber>
    </recommendedName>
</protein>
<dbReference type="PANTHER" id="PTHR43047">
    <property type="entry name" value="TWO-COMPONENT HISTIDINE PROTEIN KINASE"/>
    <property type="match status" value="1"/>
</dbReference>
<evidence type="ECO:0000256" key="6">
    <source>
        <dbReference type="SAM" id="Phobius"/>
    </source>
</evidence>
<keyword evidence="6" id="KW-0812">Transmembrane</keyword>
<dbReference type="OrthoDB" id="342253at2157"/>
<accession>A0A557SX41</accession>
<dbReference type="GO" id="GO:0009927">
    <property type="term" value="F:histidine phosphotransfer kinase activity"/>
    <property type="evidence" value="ECO:0007669"/>
    <property type="project" value="TreeGrafter"/>
</dbReference>
<dbReference type="Proteomes" id="UP000315289">
    <property type="component" value="Unassembled WGS sequence"/>
</dbReference>
<dbReference type="Gene3D" id="3.30.565.10">
    <property type="entry name" value="Histidine kinase-like ATPase, C-terminal domain"/>
    <property type="match status" value="1"/>
</dbReference>
<sequence>MGMWSTAFSGNKTTFQQYANLNASERPYFIIPKETYKPFVSEVFNTINFNQVPRIVIAYPVLSLKPDAITTTTDSGNLNPDINQSLSNTMDVIASLTNITSIKNFTEFKDQPILFNLDTEFLKDNFEFKGIVTASINSAALDNYINNALFTRNIINNTNDSGNIALGNPSIYNNTLNSDESQNLEYSNIIRSPLFFLIPSFTSSSTYETLSATLKPDILVTDNNGVVIFSSDERIEVGSDYLSTENFALIKKEYNSTTAGYLKTVFQNLTNDKEQSYRGTLELINKQGNKIIVNIEPILFNGQHIFYLSTNTKFFLSETANNLISNQIVFTFLFVGCLLSMVFSFIAVVLSINRKLKHEVNNKTSQLLQNVRDLEFSNEKLIQSEDMVKEFVNTAAHELRTPTQAITGYSELDDELFDDIFKNKNITTDPALEIYIKRLYQHHENISRNATRLDNLVNNLLDVAKLDSSSRSKDGLATLYKEKVDLVKEINETVNLQLERKINDKNIKINLINNSLGEPCWVYVDKSRLNQILTNLIDNAIKFSKNDGSIDILVKENGMDLPEINSQPNFQTGNLSEAISKDLASRKEVYIGISDTGKGISSTIMPKLFGKFITDSDYGTGLGLYITKRLVEAHGGRIWAFNNNDGVGSTFIFSLPRFDDAKDKVHSP</sequence>
<keyword evidence="4 8" id="KW-0808">Transferase</keyword>
<dbReference type="InterPro" id="IPR003661">
    <property type="entry name" value="HisK_dim/P_dom"/>
</dbReference>
<dbReference type="EMBL" id="VOAH01000004">
    <property type="protein sequence ID" value="TVP41176.1"/>
    <property type="molecule type" value="Genomic_DNA"/>
</dbReference>
<dbReference type="InterPro" id="IPR003594">
    <property type="entry name" value="HATPase_dom"/>
</dbReference>
<proteinExistence type="predicted"/>
<evidence type="ECO:0000256" key="3">
    <source>
        <dbReference type="ARBA" id="ARBA00022553"/>
    </source>
</evidence>
<evidence type="ECO:0000259" key="7">
    <source>
        <dbReference type="PROSITE" id="PS50109"/>
    </source>
</evidence>
<dbReference type="InterPro" id="IPR005467">
    <property type="entry name" value="His_kinase_dom"/>
</dbReference>
<dbReference type="PANTHER" id="PTHR43047:SF72">
    <property type="entry name" value="OSMOSENSING HISTIDINE PROTEIN KINASE SLN1"/>
    <property type="match status" value="1"/>
</dbReference>
<keyword evidence="6" id="KW-0472">Membrane</keyword>
<dbReference type="EC" id="2.7.13.3" evidence="2"/>
<evidence type="ECO:0000256" key="5">
    <source>
        <dbReference type="ARBA" id="ARBA00022777"/>
    </source>
</evidence>
<feature type="domain" description="Histidine kinase" evidence="7">
    <location>
        <begin position="394"/>
        <end position="659"/>
    </location>
</feature>
<dbReference type="SUPFAM" id="SSF47384">
    <property type="entry name" value="Homodimeric domain of signal transducing histidine kinase"/>
    <property type="match status" value="1"/>
</dbReference>
<reference evidence="8 9" key="1">
    <citation type="journal article" date="2019" name="Front. Microbiol.">
        <title>Ammonia Oxidation by the Arctic Terrestrial Thaumarchaeote Candidatus Nitrosocosmicus arcticus Is Stimulated by Increasing Temperatures.</title>
        <authorList>
            <person name="Alves R.J.E."/>
            <person name="Kerou M."/>
            <person name="Zappe A."/>
            <person name="Bittner R."/>
            <person name="Abby S.S."/>
            <person name="Schmidt H.A."/>
            <person name="Pfeifer K."/>
            <person name="Schleper C."/>
        </authorList>
    </citation>
    <scope>NUCLEOTIDE SEQUENCE [LARGE SCALE GENOMIC DNA]</scope>
    <source>
        <strain evidence="8 9">Kfb</strain>
    </source>
</reference>
<dbReference type="InterPro" id="IPR036890">
    <property type="entry name" value="HATPase_C_sf"/>
</dbReference>
<dbReference type="AlphaFoldDB" id="A0A557SX41"/>
<evidence type="ECO:0000313" key="9">
    <source>
        <dbReference type="Proteomes" id="UP000315289"/>
    </source>
</evidence>
<evidence type="ECO:0000313" key="8">
    <source>
        <dbReference type="EMBL" id="TVP41176.1"/>
    </source>
</evidence>
<keyword evidence="5 8" id="KW-0418">Kinase</keyword>
<comment type="catalytic activity">
    <reaction evidence="1">
        <text>ATP + protein L-histidine = ADP + protein N-phospho-L-histidine.</text>
        <dbReference type="EC" id="2.7.13.3"/>
    </reaction>
</comment>
<dbReference type="InterPro" id="IPR036097">
    <property type="entry name" value="HisK_dim/P_sf"/>
</dbReference>
<dbReference type="SMART" id="SM00387">
    <property type="entry name" value="HATPase_c"/>
    <property type="match status" value="1"/>
</dbReference>
<dbReference type="Pfam" id="PF00512">
    <property type="entry name" value="HisKA"/>
    <property type="match status" value="1"/>
</dbReference>
<dbReference type="SUPFAM" id="SSF55874">
    <property type="entry name" value="ATPase domain of HSP90 chaperone/DNA topoisomerase II/histidine kinase"/>
    <property type="match status" value="1"/>
</dbReference>
<organism evidence="8 9">
    <name type="scientific">Candidatus Nitrosocosmicus arcticus</name>
    <dbReference type="NCBI Taxonomy" id="2035267"/>
    <lineage>
        <taxon>Archaea</taxon>
        <taxon>Nitrososphaerota</taxon>
        <taxon>Nitrososphaeria</taxon>
        <taxon>Nitrososphaerales</taxon>
        <taxon>Nitrososphaeraceae</taxon>
        <taxon>Candidatus Nitrosocosmicus</taxon>
    </lineage>
</organism>